<evidence type="ECO:0000256" key="4">
    <source>
        <dbReference type="SAM" id="Coils"/>
    </source>
</evidence>
<accession>A0A2W1L1Y2</accession>
<sequence length="249" mass="28484">MGMQEFISIGEASQLLGLSIDTIRYYEQIGLLPPIKRRESGYRVLDPVDLLHLKGISYLRQCGISTDKIKQLFQNPATKEAVIQEAIQSLEEKIKSLEAAKNILKEVQVELQNFDKGLQKYTYETLDGYFSPLKPEDVSLKMYLESEDMAWLIPLDANGLEVIQGRLTPEKPVEGFELNNLMFVSRNLEFESQKDIESEIYNLIHFANEKGHLMKDRVMLMVYNKSSCFTGKALAGKLLMEIEKEKGHD</sequence>
<feature type="domain" description="HTH merR-type" evidence="5">
    <location>
        <begin position="6"/>
        <end position="75"/>
    </location>
</feature>
<dbReference type="GO" id="GO:0003677">
    <property type="term" value="F:DNA binding"/>
    <property type="evidence" value="ECO:0007669"/>
    <property type="project" value="UniProtKB-KW"/>
</dbReference>
<dbReference type="InterPro" id="IPR047057">
    <property type="entry name" value="MerR_fam"/>
</dbReference>
<dbReference type="Pfam" id="PF13411">
    <property type="entry name" value="MerR_1"/>
    <property type="match status" value="1"/>
</dbReference>
<dbReference type="PROSITE" id="PS00552">
    <property type="entry name" value="HTH_MERR_1"/>
    <property type="match status" value="1"/>
</dbReference>
<evidence type="ECO:0000259" key="5">
    <source>
        <dbReference type="PROSITE" id="PS50937"/>
    </source>
</evidence>
<dbReference type="GO" id="GO:0003700">
    <property type="term" value="F:DNA-binding transcription factor activity"/>
    <property type="evidence" value="ECO:0007669"/>
    <property type="project" value="InterPro"/>
</dbReference>
<dbReference type="PANTHER" id="PTHR30204">
    <property type="entry name" value="REDOX-CYCLING DRUG-SENSING TRANSCRIPTIONAL ACTIVATOR SOXR"/>
    <property type="match status" value="1"/>
</dbReference>
<dbReference type="PROSITE" id="PS50937">
    <property type="entry name" value="HTH_MERR_2"/>
    <property type="match status" value="1"/>
</dbReference>
<keyword evidence="1" id="KW-0805">Transcription regulation</keyword>
<comment type="caution">
    <text evidence="6">The sequence shown here is derived from an EMBL/GenBank/DDBJ whole genome shotgun (WGS) entry which is preliminary data.</text>
</comment>
<keyword evidence="3" id="KW-0804">Transcription</keyword>
<evidence type="ECO:0000256" key="3">
    <source>
        <dbReference type="ARBA" id="ARBA00023163"/>
    </source>
</evidence>
<evidence type="ECO:0000256" key="2">
    <source>
        <dbReference type="ARBA" id="ARBA00023125"/>
    </source>
</evidence>
<protein>
    <recommendedName>
        <fullName evidence="5">HTH merR-type domain-containing protein</fullName>
    </recommendedName>
</protein>
<dbReference type="InterPro" id="IPR009061">
    <property type="entry name" value="DNA-bd_dom_put_sf"/>
</dbReference>
<organism evidence="6 7">
    <name type="scientific">Paenibacillus sambharensis</name>
    <dbReference type="NCBI Taxonomy" id="1803190"/>
    <lineage>
        <taxon>Bacteria</taxon>
        <taxon>Bacillati</taxon>
        <taxon>Bacillota</taxon>
        <taxon>Bacilli</taxon>
        <taxon>Bacillales</taxon>
        <taxon>Paenibacillaceae</taxon>
        <taxon>Paenibacillus</taxon>
    </lineage>
</organism>
<evidence type="ECO:0000256" key="1">
    <source>
        <dbReference type="ARBA" id="ARBA00023015"/>
    </source>
</evidence>
<evidence type="ECO:0000313" key="7">
    <source>
        <dbReference type="Proteomes" id="UP000249522"/>
    </source>
</evidence>
<dbReference type="AlphaFoldDB" id="A0A2W1L1Y2"/>
<name>A0A2W1L1Y2_9BACL</name>
<dbReference type="EMBL" id="QKRB01000063">
    <property type="protein sequence ID" value="PZD92899.1"/>
    <property type="molecule type" value="Genomic_DNA"/>
</dbReference>
<keyword evidence="2" id="KW-0238">DNA-binding</keyword>
<dbReference type="InterPro" id="IPR000551">
    <property type="entry name" value="MerR-type_HTH_dom"/>
</dbReference>
<keyword evidence="7" id="KW-1185">Reference proteome</keyword>
<proteinExistence type="predicted"/>
<feature type="coiled-coil region" evidence="4">
    <location>
        <begin position="80"/>
        <end position="117"/>
    </location>
</feature>
<evidence type="ECO:0000313" key="6">
    <source>
        <dbReference type="EMBL" id="PZD92899.1"/>
    </source>
</evidence>
<reference evidence="6 7" key="1">
    <citation type="submission" date="2018-06" db="EMBL/GenBank/DDBJ databases">
        <title>Paenibacillus imtechensis sp. nov.</title>
        <authorList>
            <person name="Pinnaka A.K."/>
            <person name="Singh H."/>
            <person name="Kaur M."/>
        </authorList>
    </citation>
    <scope>NUCLEOTIDE SEQUENCE [LARGE SCALE GENOMIC DNA]</scope>
    <source>
        <strain evidence="6 7">SMB1</strain>
    </source>
</reference>
<dbReference type="Proteomes" id="UP000249522">
    <property type="component" value="Unassembled WGS sequence"/>
</dbReference>
<gene>
    <name evidence="6" type="ORF">DNH61_25725</name>
</gene>
<dbReference type="SUPFAM" id="SSF46955">
    <property type="entry name" value="Putative DNA-binding domain"/>
    <property type="match status" value="1"/>
</dbReference>
<dbReference type="SMART" id="SM00422">
    <property type="entry name" value="HTH_MERR"/>
    <property type="match status" value="1"/>
</dbReference>
<dbReference type="Gene3D" id="1.10.1660.10">
    <property type="match status" value="1"/>
</dbReference>
<keyword evidence="4" id="KW-0175">Coiled coil</keyword>
<dbReference type="PANTHER" id="PTHR30204:SF94">
    <property type="entry name" value="HEAVY METAL-DEPENDENT TRANSCRIPTIONAL REGULATOR HI_0293-RELATED"/>
    <property type="match status" value="1"/>
</dbReference>